<reference evidence="1 2" key="1">
    <citation type="submission" date="2015-10" db="EMBL/GenBank/DDBJ databases">
        <title>Draft genome sequence of Streptomyces griseoruber DSM 40281, type strain for the species Streptomyces griseoruber.</title>
        <authorList>
            <person name="Ruckert C."/>
            <person name="Winkler A."/>
            <person name="Kalinowski J."/>
            <person name="Kampfer P."/>
            <person name="Glaeser S."/>
        </authorList>
    </citation>
    <scope>NUCLEOTIDE SEQUENCE [LARGE SCALE GENOMIC DNA]</scope>
    <source>
        <strain evidence="1 2">DSM 40281</strain>
    </source>
</reference>
<proteinExistence type="predicted"/>
<sequence length="90" mass="8900">MKQGGLGGGVGVVLLLVLAIALSAGPDDPPVLIALEVDLALAAGEGAGGELLDQALIMRAQALYLREGCPVGAFGVVESAVVDDHGLVIL</sequence>
<gene>
    <name evidence="1" type="ORF">AQJ64_44545</name>
</gene>
<evidence type="ECO:0000313" key="1">
    <source>
        <dbReference type="EMBL" id="KUN74958.1"/>
    </source>
</evidence>
<dbReference type="AlphaFoldDB" id="A0A101SJH8"/>
<protein>
    <submittedName>
        <fullName evidence="1">Uncharacterized protein</fullName>
    </submittedName>
</protein>
<organism evidence="1 2">
    <name type="scientific">Streptomyces griseoruber</name>
    <dbReference type="NCBI Taxonomy" id="1943"/>
    <lineage>
        <taxon>Bacteria</taxon>
        <taxon>Bacillati</taxon>
        <taxon>Actinomycetota</taxon>
        <taxon>Actinomycetes</taxon>
        <taxon>Kitasatosporales</taxon>
        <taxon>Streptomycetaceae</taxon>
        <taxon>Streptomyces</taxon>
    </lineage>
</organism>
<keyword evidence="2" id="KW-1185">Reference proteome</keyword>
<dbReference type="Proteomes" id="UP000052982">
    <property type="component" value="Unassembled WGS sequence"/>
</dbReference>
<name>A0A101SJH8_9ACTN</name>
<comment type="caution">
    <text evidence="1">The sequence shown here is derived from an EMBL/GenBank/DDBJ whole genome shotgun (WGS) entry which is preliminary data.</text>
</comment>
<dbReference type="EMBL" id="LMWW01000109">
    <property type="protein sequence ID" value="KUN74958.1"/>
    <property type="molecule type" value="Genomic_DNA"/>
</dbReference>
<accession>A0A101SJH8</accession>
<evidence type="ECO:0000313" key="2">
    <source>
        <dbReference type="Proteomes" id="UP000052982"/>
    </source>
</evidence>